<gene>
    <name evidence="2" type="ORF">QLX08_002354</name>
</gene>
<accession>A0AAW1ACY5</accession>
<feature type="region of interest" description="Disordered" evidence="1">
    <location>
        <begin position="39"/>
        <end position="83"/>
    </location>
</feature>
<evidence type="ECO:0000256" key="1">
    <source>
        <dbReference type="SAM" id="MobiDB-lite"/>
    </source>
</evidence>
<reference evidence="2 3" key="1">
    <citation type="submission" date="2024-05" db="EMBL/GenBank/DDBJ databases">
        <title>The nuclear and mitochondrial genome assemblies of Tetragonisca angustula (Apidae: Meliponini), a tiny yet remarkable pollinator in the Neotropics.</title>
        <authorList>
            <person name="Ferrari R."/>
            <person name="Ricardo P.C."/>
            <person name="Dias F.C."/>
            <person name="Araujo N.S."/>
            <person name="Soares D.O."/>
            <person name="Zhou Q.-S."/>
            <person name="Zhu C.-D."/>
            <person name="Coutinho L."/>
            <person name="Airas M.C."/>
            <person name="Batista T.M."/>
        </authorList>
    </citation>
    <scope>NUCLEOTIDE SEQUENCE [LARGE SCALE GENOMIC DNA]</scope>
    <source>
        <strain evidence="2">ASF017062</strain>
        <tissue evidence="2">Abdomen</tissue>
    </source>
</reference>
<organism evidence="2 3">
    <name type="scientific">Tetragonisca angustula</name>
    <dbReference type="NCBI Taxonomy" id="166442"/>
    <lineage>
        <taxon>Eukaryota</taxon>
        <taxon>Metazoa</taxon>
        <taxon>Ecdysozoa</taxon>
        <taxon>Arthropoda</taxon>
        <taxon>Hexapoda</taxon>
        <taxon>Insecta</taxon>
        <taxon>Pterygota</taxon>
        <taxon>Neoptera</taxon>
        <taxon>Endopterygota</taxon>
        <taxon>Hymenoptera</taxon>
        <taxon>Apocrita</taxon>
        <taxon>Aculeata</taxon>
        <taxon>Apoidea</taxon>
        <taxon>Anthophila</taxon>
        <taxon>Apidae</taxon>
        <taxon>Tetragonisca</taxon>
    </lineage>
</organism>
<feature type="compositionally biased region" description="Basic and acidic residues" evidence="1">
    <location>
        <begin position="50"/>
        <end position="74"/>
    </location>
</feature>
<dbReference type="EMBL" id="JAWNGG020000032">
    <property type="protein sequence ID" value="KAK9307169.1"/>
    <property type="molecule type" value="Genomic_DNA"/>
</dbReference>
<protein>
    <submittedName>
        <fullName evidence="2">Uncharacterized protein</fullName>
    </submittedName>
</protein>
<proteinExistence type="predicted"/>
<sequence>MSKHAVKTPIYRVRSYGTGGIQTKPAHKSTPFFQVRRANTASKIKYPTHARRDETRREEEKGSPRWRSFREQSAKKGGSAVGFMGNPVTMWLMDARQQPEDSP</sequence>
<name>A0AAW1ACY5_9HYME</name>
<dbReference type="AlphaFoldDB" id="A0AAW1ACY5"/>
<evidence type="ECO:0000313" key="3">
    <source>
        <dbReference type="Proteomes" id="UP001432146"/>
    </source>
</evidence>
<dbReference type="Proteomes" id="UP001432146">
    <property type="component" value="Unassembled WGS sequence"/>
</dbReference>
<evidence type="ECO:0000313" key="2">
    <source>
        <dbReference type="EMBL" id="KAK9307169.1"/>
    </source>
</evidence>
<keyword evidence="3" id="KW-1185">Reference proteome</keyword>
<comment type="caution">
    <text evidence="2">The sequence shown here is derived from an EMBL/GenBank/DDBJ whole genome shotgun (WGS) entry which is preliminary data.</text>
</comment>